<dbReference type="GO" id="GO:0051537">
    <property type="term" value="F:2 iron, 2 sulfur cluster binding"/>
    <property type="evidence" value="ECO:0007669"/>
    <property type="project" value="InterPro"/>
</dbReference>
<dbReference type="EMBL" id="FCOK02000015">
    <property type="protein sequence ID" value="SAL32050.1"/>
    <property type="molecule type" value="Genomic_DNA"/>
</dbReference>
<feature type="domain" description="2Fe-2S ferredoxin-type" evidence="1">
    <location>
        <begin position="16"/>
        <end position="108"/>
    </location>
</feature>
<dbReference type="PROSITE" id="PS51085">
    <property type="entry name" value="2FE2S_FER_2"/>
    <property type="match status" value="1"/>
</dbReference>
<evidence type="ECO:0000313" key="2">
    <source>
        <dbReference type="EMBL" id="SAL32050.1"/>
    </source>
</evidence>
<reference evidence="2 3" key="1">
    <citation type="submission" date="2016-01" db="EMBL/GenBank/DDBJ databases">
        <authorList>
            <person name="Oliw E.H."/>
        </authorList>
    </citation>
    <scope>NUCLEOTIDE SEQUENCE [LARGE SCALE GENOMIC DNA]</scope>
    <source>
        <strain evidence="2">LMG 27134</strain>
    </source>
</reference>
<dbReference type="SUPFAM" id="SSF54292">
    <property type="entry name" value="2Fe-2S ferredoxin-like"/>
    <property type="match status" value="1"/>
</dbReference>
<evidence type="ECO:0000259" key="1">
    <source>
        <dbReference type="PROSITE" id="PS51085"/>
    </source>
</evidence>
<evidence type="ECO:0000313" key="3">
    <source>
        <dbReference type="Proteomes" id="UP000054683"/>
    </source>
</evidence>
<dbReference type="InterPro" id="IPR001041">
    <property type="entry name" value="2Fe-2S_ferredoxin-type"/>
</dbReference>
<dbReference type="AlphaFoldDB" id="A0A158GKW5"/>
<accession>A0A158GKW5</accession>
<dbReference type="InterPro" id="IPR012675">
    <property type="entry name" value="Beta-grasp_dom_sf"/>
</dbReference>
<name>A0A158GKW5_9BURK</name>
<protein>
    <submittedName>
        <fullName evidence="2">Ferredoxin</fullName>
    </submittedName>
</protein>
<organism evidence="2 3">
    <name type="scientific">Caballeronia udeis</name>
    <dbReference type="NCBI Taxonomy" id="1232866"/>
    <lineage>
        <taxon>Bacteria</taxon>
        <taxon>Pseudomonadati</taxon>
        <taxon>Pseudomonadota</taxon>
        <taxon>Betaproteobacteria</taxon>
        <taxon>Burkholderiales</taxon>
        <taxon>Burkholderiaceae</taxon>
        <taxon>Caballeronia</taxon>
    </lineage>
</organism>
<dbReference type="InterPro" id="IPR036010">
    <property type="entry name" value="2Fe-2S_ferredoxin-like_sf"/>
</dbReference>
<dbReference type="PROSITE" id="PS00197">
    <property type="entry name" value="2FE2S_FER_1"/>
    <property type="match status" value="1"/>
</dbReference>
<dbReference type="Gene3D" id="3.10.20.30">
    <property type="match status" value="1"/>
</dbReference>
<sequence length="122" mass="13043">MHVVEDWSAVPDCRMYMIQLSETGETFECSSSETLLEAMARLGRKGIPAGCLNGGCGVCKVEVNRGCVRKTGAMSRAHVSAEEEASGVVLACRTAPTGDLDLRIVGKMKKTVVYDRWGASSA</sequence>
<proteinExistence type="predicted"/>
<dbReference type="CDD" id="cd00207">
    <property type="entry name" value="fer2"/>
    <property type="match status" value="1"/>
</dbReference>
<dbReference type="Pfam" id="PF00111">
    <property type="entry name" value="Fer2"/>
    <property type="match status" value="1"/>
</dbReference>
<dbReference type="OrthoDB" id="9806195at2"/>
<gene>
    <name evidence="2" type="ORF">AWB69_02749</name>
</gene>
<dbReference type="InterPro" id="IPR006058">
    <property type="entry name" value="2Fe2S_fd_BS"/>
</dbReference>
<dbReference type="Proteomes" id="UP000054683">
    <property type="component" value="Unassembled WGS sequence"/>
</dbReference>